<reference evidence="4 5" key="2">
    <citation type="submission" date="2015-01" db="EMBL/GenBank/DDBJ databases">
        <authorList>
            <consortium name="NBRP consortium"/>
            <person name="Sawabe T."/>
            <person name="Meirelles P."/>
            <person name="Feng G."/>
            <person name="Sayaka M."/>
            <person name="Hattori M."/>
            <person name="Ohkuma M."/>
        </authorList>
    </citation>
    <scope>NUCLEOTIDE SEQUENCE [LARGE SCALE GENOMIC DNA]</scope>
    <source>
        <strain evidence="5">JCM 19231</strain>
    </source>
</reference>
<gene>
    <name evidence="4" type="ORF">JCM19231_3426</name>
</gene>
<dbReference type="Gene3D" id="3.90.180.10">
    <property type="entry name" value="Medium-chain alcohol dehydrogenases, catalytic domain"/>
    <property type="match status" value="1"/>
</dbReference>
<name>A0A0B8NV37_9VIBR</name>
<dbReference type="InterPro" id="IPR013149">
    <property type="entry name" value="ADH-like_C"/>
</dbReference>
<keyword evidence="2" id="KW-0560">Oxidoreductase</keyword>
<protein>
    <submittedName>
        <fullName evidence="4">Zinc-containing alcohol dehydrogenase</fullName>
    </submittedName>
</protein>
<dbReference type="InterPro" id="IPR011032">
    <property type="entry name" value="GroES-like_sf"/>
</dbReference>
<evidence type="ECO:0000256" key="1">
    <source>
        <dbReference type="ARBA" id="ARBA00022857"/>
    </source>
</evidence>
<dbReference type="SMART" id="SM00829">
    <property type="entry name" value="PKS_ER"/>
    <property type="match status" value="1"/>
</dbReference>
<sequence length="328" mass="35882">MKALTYRASDDQFIVKDLPMPKLETGWDVIVKVDAVALNPVDAKVHLWKGMVENMDDSFVGGLDVAGEIVEVGDKVIEWAVGDRVLYHGNMRRTQGGFAEYSVHDSRTLIEHPDVDSVVAAATPCAGWTAWNALVDKLDIENRDSIFIAGGSGGVGSFAIQLARHYKVPTIITTCSEKNHTFVAELGATHCIDYRNQDVEQIVDEITQGRGVDVALDCVGGDNDILCTKVLGYQGHMVELVQNVRPEAYDDIFLRGLSFHQLSLGSGHVNHRKGRNSIVSAGNAFNLLLEKGEVVVPQLEVITLDQAGETLTKIREQRTVGKVVISFN</sequence>
<dbReference type="RefSeq" id="WP_261835938.1">
    <property type="nucleotide sequence ID" value="NZ_AP024882.1"/>
</dbReference>
<dbReference type="PANTHER" id="PTHR48106">
    <property type="entry name" value="QUINONE OXIDOREDUCTASE PIG3-RELATED"/>
    <property type="match status" value="1"/>
</dbReference>
<dbReference type="GO" id="GO:0005829">
    <property type="term" value="C:cytosol"/>
    <property type="evidence" value="ECO:0007669"/>
    <property type="project" value="TreeGrafter"/>
</dbReference>
<dbReference type="Pfam" id="PF00107">
    <property type="entry name" value="ADH_zinc_N"/>
    <property type="match status" value="1"/>
</dbReference>
<dbReference type="GO" id="GO:0035925">
    <property type="term" value="F:mRNA 3'-UTR AU-rich region binding"/>
    <property type="evidence" value="ECO:0007669"/>
    <property type="project" value="TreeGrafter"/>
</dbReference>
<evidence type="ECO:0000313" key="5">
    <source>
        <dbReference type="Proteomes" id="UP000031671"/>
    </source>
</evidence>
<proteinExistence type="predicted"/>
<dbReference type="GO" id="GO:0070402">
    <property type="term" value="F:NADPH binding"/>
    <property type="evidence" value="ECO:0007669"/>
    <property type="project" value="TreeGrafter"/>
</dbReference>
<dbReference type="Pfam" id="PF08240">
    <property type="entry name" value="ADH_N"/>
    <property type="match status" value="1"/>
</dbReference>
<dbReference type="SUPFAM" id="SSF51735">
    <property type="entry name" value="NAD(P)-binding Rossmann-fold domains"/>
    <property type="match status" value="1"/>
</dbReference>
<evidence type="ECO:0000313" key="4">
    <source>
        <dbReference type="EMBL" id="GAM58390.1"/>
    </source>
</evidence>
<dbReference type="InterPro" id="IPR013154">
    <property type="entry name" value="ADH-like_N"/>
</dbReference>
<dbReference type="GO" id="GO:0003960">
    <property type="term" value="F:quinone reductase (NADPH) activity"/>
    <property type="evidence" value="ECO:0007669"/>
    <property type="project" value="TreeGrafter"/>
</dbReference>
<dbReference type="Proteomes" id="UP000031671">
    <property type="component" value="Unassembled WGS sequence"/>
</dbReference>
<dbReference type="AlphaFoldDB" id="A0A0B8NV37"/>
<dbReference type="SUPFAM" id="SSF50129">
    <property type="entry name" value="GroES-like"/>
    <property type="match status" value="1"/>
</dbReference>
<accession>A0A0B8NV37</accession>
<keyword evidence="1" id="KW-0521">NADP</keyword>
<keyword evidence="5" id="KW-1185">Reference proteome</keyword>
<evidence type="ECO:0000256" key="2">
    <source>
        <dbReference type="ARBA" id="ARBA00023002"/>
    </source>
</evidence>
<reference evidence="4 5" key="1">
    <citation type="submission" date="2015-01" db="EMBL/GenBank/DDBJ databases">
        <title>Vibrio sp. C1 JCM 19231 whole genome shotgun sequence.</title>
        <authorList>
            <person name="Sawabe T."/>
            <person name="Meirelles P."/>
            <person name="Feng G."/>
            <person name="Sayaka M."/>
            <person name="Hattori M."/>
            <person name="Ohkuma M."/>
        </authorList>
    </citation>
    <scope>NUCLEOTIDE SEQUENCE [LARGE SCALE GENOMIC DNA]</scope>
    <source>
        <strain evidence="5">JCM 19231</strain>
    </source>
</reference>
<organism evidence="4 5">
    <name type="scientific">Vibrio ishigakensis</name>
    <dbReference type="NCBI Taxonomy" id="1481914"/>
    <lineage>
        <taxon>Bacteria</taxon>
        <taxon>Pseudomonadati</taxon>
        <taxon>Pseudomonadota</taxon>
        <taxon>Gammaproteobacteria</taxon>
        <taxon>Vibrionales</taxon>
        <taxon>Vibrionaceae</taxon>
        <taxon>Vibrio</taxon>
    </lineage>
</organism>
<evidence type="ECO:0000259" key="3">
    <source>
        <dbReference type="SMART" id="SM00829"/>
    </source>
</evidence>
<dbReference type="InterPro" id="IPR020843">
    <property type="entry name" value="ER"/>
</dbReference>
<dbReference type="InterPro" id="IPR036291">
    <property type="entry name" value="NAD(P)-bd_dom_sf"/>
</dbReference>
<feature type="domain" description="Enoyl reductase (ER)" evidence="3">
    <location>
        <begin position="8"/>
        <end position="325"/>
    </location>
</feature>
<comment type="caution">
    <text evidence="4">The sequence shown here is derived from an EMBL/GenBank/DDBJ whole genome shotgun (WGS) entry which is preliminary data.</text>
</comment>
<dbReference type="Gene3D" id="3.40.50.720">
    <property type="entry name" value="NAD(P)-binding Rossmann-like Domain"/>
    <property type="match status" value="1"/>
</dbReference>
<dbReference type="PANTHER" id="PTHR48106:SF7">
    <property type="entry name" value="DEHYDROGENASE, ZINC-CONTAINING, PUTATIVE (AFU_ORTHOLOGUE AFUA_5G10220)-RELATED"/>
    <property type="match status" value="1"/>
</dbReference>
<dbReference type="EMBL" id="BBRZ01000085">
    <property type="protein sequence ID" value="GAM58390.1"/>
    <property type="molecule type" value="Genomic_DNA"/>
</dbReference>